<gene>
    <name evidence="8" type="ORF">JMUB3870_0120</name>
</gene>
<keyword evidence="2" id="KW-0229">DNA integration</keyword>
<dbReference type="PROSITE" id="PS51900">
    <property type="entry name" value="CB"/>
    <property type="match status" value="1"/>
</dbReference>
<evidence type="ECO:0000313" key="9">
    <source>
        <dbReference type="Proteomes" id="UP000422644"/>
    </source>
</evidence>
<feature type="domain" description="Tyr recombinase" evidence="6">
    <location>
        <begin position="116"/>
        <end position="307"/>
    </location>
</feature>
<dbReference type="Gene3D" id="1.10.150.130">
    <property type="match status" value="1"/>
</dbReference>
<name>A0A510JXB9_9FUSO</name>
<dbReference type="InterPro" id="IPR013762">
    <property type="entry name" value="Integrase-like_cat_sf"/>
</dbReference>
<keyword evidence="4" id="KW-0233">DNA recombination</keyword>
<evidence type="ECO:0000259" key="7">
    <source>
        <dbReference type="PROSITE" id="PS51900"/>
    </source>
</evidence>
<dbReference type="Pfam" id="PF00589">
    <property type="entry name" value="Phage_integrase"/>
    <property type="match status" value="1"/>
</dbReference>
<evidence type="ECO:0000256" key="1">
    <source>
        <dbReference type="ARBA" id="ARBA00008857"/>
    </source>
</evidence>
<dbReference type="PROSITE" id="PS51898">
    <property type="entry name" value="TYR_RECOMBINASE"/>
    <property type="match status" value="1"/>
</dbReference>
<evidence type="ECO:0000256" key="2">
    <source>
        <dbReference type="ARBA" id="ARBA00022908"/>
    </source>
</evidence>
<dbReference type="PANTHER" id="PTHR30349:SF64">
    <property type="entry name" value="PROPHAGE INTEGRASE INTD-RELATED"/>
    <property type="match status" value="1"/>
</dbReference>
<dbReference type="Gene3D" id="1.10.443.10">
    <property type="entry name" value="Intergrase catalytic core"/>
    <property type="match status" value="1"/>
</dbReference>
<dbReference type="Proteomes" id="UP000422644">
    <property type="component" value="Chromosome"/>
</dbReference>
<dbReference type="InterPro" id="IPR011010">
    <property type="entry name" value="DNA_brk_join_enz"/>
</dbReference>
<evidence type="ECO:0000256" key="3">
    <source>
        <dbReference type="ARBA" id="ARBA00023125"/>
    </source>
</evidence>
<evidence type="ECO:0000256" key="5">
    <source>
        <dbReference type="PROSITE-ProRule" id="PRU01248"/>
    </source>
</evidence>
<dbReference type="InterPro" id="IPR050090">
    <property type="entry name" value="Tyrosine_recombinase_XerCD"/>
</dbReference>
<dbReference type="OrthoDB" id="111144at2"/>
<evidence type="ECO:0000313" key="8">
    <source>
        <dbReference type="EMBL" id="BBM44030.1"/>
    </source>
</evidence>
<protein>
    <submittedName>
        <fullName evidence="8">Integrase</fullName>
    </submittedName>
</protein>
<keyword evidence="3 5" id="KW-0238">DNA-binding</keyword>
<keyword evidence="9" id="KW-1185">Reference proteome</keyword>
<dbReference type="InterPro" id="IPR004107">
    <property type="entry name" value="Integrase_SAM-like_N"/>
</dbReference>
<dbReference type="PANTHER" id="PTHR30349">
    <property type="entry name" value="PHAGE INTEGRASE-RELATED"/>
    <property type="match status" value="1"/>
</dbReference>
<proteinExistence type="inferred from homology"/>
<dbReference type="CDD" id="cd01189">
    <property type="entry name" value="INT_ICEBs1_C_like"/>
    <property type="match status" value="1"/>
</dbReference>
<dbReference type="SUPFAM" id="SSF56349">
    <property type="entry name" value="DNA breaking-rejoining enzymes"/>
    <property type="match status" value="1"/>
</dbReference>
<dbReference type="RefSeq" id="WP_155282306.1">
    <property type="nucleotide sequence ID" value="NZ_AP019831.1"/>
</dbReference>
<dbReference type="GO" id="GO:0015074">
    <property type="term" value="P:DNA integration"/>
    <property type="evidence" value="ECO:0007669"/>
    <property type="project" value="UniProtKB-KW"/>
</dbReference>
<feature type="domain" description="Core-binding (CB)" evidence="7">
    <location>
        <begin position="10"/>
        <end position="95"/>
    </location>
</feature>
<dbReference type="InterPro" id="IPR010998">
    <property type="entry name" value="Integrase_recombinase_N"/>
</dbReference>
<dbReference type="GO" id="GO:0006310">
    <property type="term" value="P:DNA recombination"/>
    <property type="evidence" value="ECO:0007669"/>
    <property type="project" value="UniProtKB-KW"/>
</dbReference>
<dbReference type="AlphaFoldDB" id="A0A510JXB9"/>
<comment type="similarity">
    <text evidence="1">Belongs to the 'phage' integrase family.</text>
</comment>
<organism evidence="8 9">
    <name type="scientific">Leptotrichia trevisanii</name>
    <dbReference type="NCBI Taxonomy" id="109328"/>
    <lineage>
        <taxon>Bacteria</taxon>
        <taxon>Fusobacteriati</taxon>
        <taxon>Fusobacteriota</taxon>
        <taxon>Fusobacteriia</taxon>
        <taxon>Fusobacteriales</taxon>
        <taxon>Leptotrichiaceae</taxon>
        <taxon>Leptotrichia</taxon>
    </lineage>
</organism>
<dbReference type="GO" id="GO:0003677">
    <property type="term" value="F:DNA binding"/>
    <property type="evidence" value="ECO:0007669"/>
    <property type="project" value="UniProtKB-UniRule"/>
</dbReference>
<accession>A0A510JXB9</accession>
<sequence length="321" mass="37816">MKKKQMTIAECMDIWIKNEHNYIKESSYALYLTIIEKHLKVYFKNRKINTISNKDFESFILNKLKFGRLDGKGGLSRKTVKDMVIILKAVLNFAMKQKIIKRKDFDYKIPQDKTLKKVDIFTFEERLKIFKYVKNHLDSKTLGILICLCTGLRIGEICALKWEDIDLRNGFININHTIQRIYTSKIKKSKIVISSPKTENSRRKIPIASELNLILEKFDRNKDFYVISGSKKYIEPRTYRKFFKKILTILNISKLKFHSLRHTFATQAIENNIDYKTISEILGHSCVNTTLNLYIHPNLEYKKKCMNVIFDGIINTTTNYD</sequence>
<dbReference type="InterPro" id="IPR002104">
    <property type="entry name" value="Integrase_catalytic"/>
</dbReference>
<evidence type="ECO:0000256" key="4">
    <source>
        <dbReference type="ARBA" id="ARBA00023172"/>
    </source>
</evidence>
<dbReference type="Pfam" id="PF14659">
    <property type="entry name" value="Phage_int_SAM_3"/>
    <property type="match status" value="1"/>
</dbReference>
<evidence type="ECO:0000259" key="6">
    <source>
        <dbReference type="PROSITE" id="PS51898"/>
    </source>
</evidence>
<dbReference type="EMBL" id="AP019831">
    <property type="protein sequence ID" value="BBM44030.1"/>
    <property type="molecule type" value="Genomic_DNA"/>
</dbReference>
<dbReference type="InterPro" id="IPR044068">
    <property type="entry name" value="CB"/>
</dbReference>
<reference evidence="8 9" key="1">
    <citation type="submission" date="2019-07" db="EMBL/GenBank/DDBJ databases">
        <title>Complete Genome Sequence of Leptotrichia trevisanii Strain JMUB3870.</title>
        <authorList>
            <person name="Watanabe S."/>
            <person name="Cui L."/>
        </authorList>
    </citation>
    <scope>NUCLEOTIDE SEQUENCE [LARGE SCALE GENOMIC DNA]</scope>
    <source>
        <strain evidence="8 9">JMUB3870</strain>
    </source>
</reference>